<evidence type="ECO:0000256" key="2">
    <source>
        <dbReference type="ARBA" id="ARBA00022490"/>
    </source>
</evidence>
<dbReference type="Pfam" id="PF04050">
    <property type="entry name" value="Upf2"/>
    <property type="match status" value="1"/>
</dbReference>
<dbReference type="InterPro" id="IPR007193">
    <property type="entry name" value="Upf2/Nmd2_C"/>
</dbReference>
<feature type="domain" description="MIF4G" evidence="4">
    <location>
        <begin position="747"/>
        <end position="955"/>
    </location>
</feature>
<feature type="region of interest" description="Disordered" evidence="3">
    <location>
        <begin position="985"/>
        <end position="1039"/>
    </location>
</feature>
<keyword evidence="6" id="KW-1185">Reference proteome</keyword>
<dbReference type="AlphaFoldDB" id="A0AAD5HCZ7"/>
<dbReference type="GO" id="GO:0003723">
    <property type="term" value="F:RNA binding"/>
    <property type="evidence" value="ECO:0007669"/>
    <property type="project" value="InterPro"/>
</dbReference>
<dbReference type="Pfam" id="PF02854">
    <property type="entry name" value="MIF4G"/>
    <property type="match status" value="2"/>
</dbReference>
<dbReference type="InterPro" id="IPR016024">
    <property type="entry name" value="ARM-type_fold"/>
</dbReference>
<dbReference type="PANTHER" id="PTHR12839:SF7">
    <property type="entry name" value="REGULATOR OF NONSENSE TRANSCRIPTS 2"/>
    <property type="match status" value="1"/>
</dbReference>
<dbReference type="SMART" id="SM00543">
    <property type="entry name" value="MIF4G"/>
    <property type="match status" value="2"/>
</dbReference>
<organism evidence="5 6">
    <name type="scientific">Umbelopsis ramanniana AG</name>
    <dbReference type="NCBI Taxonomy" id="1314678"/>
    <lineage>
        <taxon>Eukaryota</taxon>
        <taxon>Fungi</taxon>
        <taxon>Fungi incertae sedis</taxon>
        <taxon>Mucoromycota</taxon>
        <taxon>Mucoromycotina</taxon>
        <taxon>Umbelopsidomycetes</taxon>
        <taxon>Umbelopsidales</taxon>
        <taxon>Umbelopsidaceae</taxon>
        <taxon>Umbelopsis</taxon>
    </lineage>
</organism>
<feature type="region of interest" description="Disordered" evidence="3">
    <location>
        <begin position="259"/>
        <end position="286"/>
    </location>
</feature>
<protein>
    <recommendedName>
        <fullName evidence="4">MIF4G domain-containing protein</fullName>
    </recommendedName>
</protein>
<evidence type="ECO:0000256" key="3">
    <source>
        <dbReference type="SAM" id="MobiDB-lite"/>
    </source>
</evidence>
<dbReference type="SUPFAM" id="SSF48371">
    <property type="entry name" value="ARM repeat"/>
    <property type="match status" value="2"/>
</dbReference>
<keyword evidence="2" id="KW-0963">Cytoplasm</keyword>
<evidence type="ECO:0000259" key="4">
    <source>
        <dbReference type="SMART" id="SM00543"/>
    </source>
</evidence>
<comment type="subcellular location">
    <subcellularLocation>
        <location evidence="1">Cytoplasm</location>
    </subcellularLocation>
</comment>
<accession>A0AAD5HCZ7</accession>
<dbReference type="GO" id="GO:0005737">
    <property type="term" value="C:cytoplasm"/>
    <property type="evidence" value="ECO:0007669"/>
    <property type="project" value="UniProtKB-SubCell"/>
</dbReference>
<dbReference type="GeneID" id="75914238"/>
<sequence length="1180" mass="133145">MDPVRRKELASANEEAWSRGKADASKFRSLDSNIKKNTAFIKKCKTSLQADYQTQLLNDINKLSLEKYISEIVGAVIEGMAKCKTSSDVTSCVEVISALHQRFPDSFTLLLTYQLAKVLAPPTKQQLASLTPEQREKEDTSRVLRQRTYLRLASELWLVNVLRNVSDGVATPAAVNLEGMETQRDNVAGLVGSGSSIKEKGKDAKEADQDAQSGHGFVYSILRDLFANDKTQHANLLLAASFMKNYGSEIVGITPRKQRAAADQASNELPDDVKNMPTSGEAADSQVNKATREAFKTLMMDYHKTLEKHVVKEHKFIKRMDQRNHEILFSRGQLNEETKQNYEKLTKAYEKLLSNTQTMADALDVEMPELPDDDGTTKMSIISANGTNTFSEDNKDTVENGIWEDEDARSFYEKLADLKVLVPGVLLESAARKDAGKDGKTAGDGATDADNETAKSPDASSEPAETDGDKENDLISKMEHLEIDENDIDEAGAEPESEVADADQDTELDVAADGTVDSLMDKEEADDAANGGTGIKSTQMVQLDALLARLPTLNNRDMIDSVAVEFCYLNSKSARKRLIKTLLSVPRTRVDLLPYYARLIATLNPYYPDIGDAILVTLEHEFKGLFRKKSADLLETRVKNIRYLAELTKFRITPAHTIFHIFKVALDDFTNQNIDIVCNLLETCGRFLLKSPETGVRMGNMLEIVMRKKNIQHLDNRYILMVENAYYQANPPDRSAIVKKERPPLERYIRKLVYGDLNKKTLEKILKQFRKLDWTDPKIVHVMNKCFQKIWKIKYSNIHLISILASGLNRYHSDFGVQLVDSVIEEIRVGLEMNIFKHNQRRIATAKYLGELYNYRMIESALVFDTLYTIVTLGHDLGRPSRERFCPIDAPDDFFRVRLCCTLLDTCGMCFDRGSAKKKLDSFLIFFQMYILSKSKPPMDVEFMVMDTLELLRPNLKLATIYEDANEAVDQMLLEQLKTVQGGDVKLQEDGFEDSGPESSSSDEGDDDDVIEDKEDEIGDMSDEESLAGPTVDEDEDVVMLKKREEQVEEDEEFEKEFSRMMSESVESRKFEKKTAMLDVPIPMHLRGGQDRRTFAASNEQADGNMSFTLLTKKGNRQQVKLMEVPSDSLLAINTRSKQEAEREEQQQLKQIVLNYEEREEANARTGKLESPLIAPSLQG</sequence>
<evidence type="ECO:0000256" key="1">
    <source>
        <dbReference type="ARBA" id="ARBA00004496"/>
    </source>
</evidence>
<feature type="region of interest" description="Disordered" evidence="3">
    <location>
        <begin position="1160"/>
        <end position="1180"/>
    </location>
</feature>
<dbReference type="GO" id="GO:0035145">
    <property type="term" value="C:exon-exon junction complex"/>
    <property type="evidence" value="ECO:0007669"/>
    <property type="project" value="TreeGrafter"/>
</dbReference>
<dbReference type="Proteomes" id="UP001206595">
    <property type="component" value="Unassembled WGS sequence"/>
</dbReference>
<feature type="domain" description="MIF4G" evidence="4">
    <location>
        <begin position="543"/>
        <end position="732"/>
    </location>
</feature>
<reference evidence="5" key="2">
    <citation type="journal article" date="2022" name="Proc. Natl. Acad. Sci. U.S.A.">
        <title>Diploid-dominant life cycles characterize the early evolution of Fungi.</title>
        <authorList>
            <person name="Amses K.R."/>
            <person name="Simmons D.R."/>
            <person name="Longcore J.E."/>
            <person name="Mondo S.J."/>
            <person name="Seto K."/>
            <person name="Jeronimo G.H."/>
            <person name="Bonds A.E."/>
            <person name="Quandt C.A."/>
            <person name="Davis W.J."/>
            <person name="Chang Y."/>
            <person name="Federici B.A."/>
            <person name="Kuo A."/>
            <person name="LaButti K."/>
            <person name="Pangilinan J."/>
            <person name="Andreopoulos W."/>
            <person name="Tritt A."/>
            <person name="Riley R."/>
            <person name="Hundley H."/>
            <person name="Johnson J."/>
            <person name="Lipzen A."/>
            <person name="Barry K."/>
            <person name="Lang B.F."/>
            <person name="Cuomo C.A."/>
            <person name="Buchler N.E."/>
            <person name="Grigoriev I.V."/>
            <person name="Spatafora J.W."/>
            <person name="Stajich J.E."/>
            <person name="James T.Y."/>
        </authorList>
    </citation>
    <scope>NUCLEOTIDE SEQUENCE</scope>
    <source>
        <strain evidence="5">AG</strain>
    </source>
</reference>
<name>A0AAD5HCZ7_UMBRA</name>
<dbReference type="FunFam" id="1.25.40.180:FF:000037">
    <property type="entry name" value="Nonsense-mediated mRNA decay factor (Upf2)"/>
    <property type="match status" value="1"/>
</dbReference>
<feature type="compositionally biased region" description="Acidic residues" evidence="3">
    <location>
        <begin position="990"/>
        <end position="1038"/>
    </location>
</feature>
<dbReference type="RefSeq" id="XP_051444769.1">
    <property type="nucleotide sequence ID" value="XM_051588893.1"/>
</dbReference>
<feature type="region of interest" description="Disordered" evidence="3">
    <location>
        <begin position="433"/>
        <end position="472"/>
    </location>
</feature>
<proteinExistence type="predicted"/>
<evidence type="ECO:0000313" key="5">
    <source>
        <dbReference type="EMBL" id="KAI8579765.1"/>
    </source>
</evidence>
<comment type="caution">
    <text evidence="5">The sequence shown here is derived from an EMBL/GenBank/DDBJ whole genome shotgun (WGS) entry which is preliminary data.</text>
</comment>
<dbReference type="InterPro" id="IPR039762">
    <property type="entry name" value="Nmd2/UPF2"/>
</dbReference>
<reference evidence="5" key="1">
    <citation type="submission" date="2021-06" db="EMBL/GenBank/DDBJ databases">
        <authorList>
            <consortium name="DOE Joint Genome Institute"/>
            <person name="Mondo S.J."/>
            <person name="Amses K.R."/>
            <person name="Simmons D.R."/>
            <person name="Longcore J.E."/>
            <person name="Seto K."/>
            <person name="Alves G.H."/>
            <person name="Bonds A.E."/>
            <person name="Quandt C.A."/>
            <person name="Davis W.J."/>
            <person name="Chang Y."/>
            <person name="Letcher P.M."/>
            <person name="Powell M.J."/>
            <person name="Kuo A."/>
            <person name="Labutti K."/>
            <person name="Pangilinan J."/>
            <person name="Andreopoulos W."/>
            <person name="Tritt A."/>
            <person name="Riley R."/>
            <person name="Hundley H."/>
            <person name="Johnson J."/>
            <person name="Lipzen A."/>
            <person name="Barry K."/>
            <person name="Berbee M.L."/>
            <person name="Buchler N.E."/>
            <person name="Grigoriev I.V."/>
            <person name="Spatafora J.W."/>
            <person name="Stajich J.E."/>
            <person name="James T.Y."/>
        </authorList>
    </citation>
    <scope>NUCLEOTIDE SEQUENCE</scope>
    <source>
        <strain evidence="5">AG</strain>
    </source>
</reference>
<dbReference type="GO" id="GO:0000184">
    <property type="term" value="P:nuclear-transcribed mRNA catabolic process, nonsense-mediated decay"/>
    <property type="evidence" value="ECO:0007669"/>
    <property type="project" value="InterPro"/>
</dbReference>
<dbReference type="Gene3D" id="4.10.80.160">
    <property type="match status" value="1"/>
</dbReference>
<dbReference type="InterPro" id="IPR003890">
    <property type="entry name" value="MIF4G-like_typ-3"/>
</dbReference>
<dbReference type="EMBL" id="MU620917">
    <property type="protein sequence ID" value="KAI8579765.1"/>
    <property type="molecule type" value="Genomic_DNA"/>
</dbReference>
<dbReference type="Gene3D" id="1.25.40.180">
    <property type="match status" value="3"/>
</dbReference>
<evidence type="ECO:0000313" key="6">
    <source>
        <dbReference type="Proteomes" id="UP001206595"/>
    </source>
</evidence>
<gene>
    <name evidence="5" type="ORF">K450DRAFT_240233</name>
</gene>
<dbReference type="PANTHER" id="PTHR12839">
    <property type="entry name" value="NONSENSE-MEDIATED MRNA DECAY PROTEIN 2 UP-FRAMESHIFT SUPPRESSOR 2"/>
    <property type="match status" value="1"/>
</dbReference>